<feature type="transmembrane region" description="Helical" evidence="8">
    <location>
        <begin position="299"/>
        <end position="318"/>
    </location>
</feature>
<dbReference type="Proteomes" id="UP000681967">
    <property type="component" value="Unassembled WGS sequence"/>
</dbReference>
<evidence type="ECO:0000256" key="7">
    <source>
        <dbReference type="ARBA" id="ARBA00023224"/>
    </source>
</evidence>
<dbReference type="EMBL" id="CAJNRE010008945">
    <property type="protein sequence ID" value="CAF2078014.1"/>
    <property type="molecule type" value="Genomic_DNA"/>
</dbReference>
<keyword evidence="3 8" id="KW-1133">Transmembrane helix</keyword>
<name>A0A814PMN7_9BILA</name>
<dbReference type="PRINTS" id="PR00237">
    <property type="entry name" value="GPCRRHODOPSN"/>
</dbReference>
<evidence type="ECO:0000256" key="1">
    <source>
        <dbReference type="ARBA" id="ARBA00004141"/>
    </source>
</evidence>
<keyword evidence="4" id="KW-0297">G-protein coupled receptor</keyword>
<evidence type="ECO:0000256" key="8">
    <source>
        <dbReference type="SAM" id="Phobius"/>
    </source>
</evidence>
<feature type="transmembrane region" description="Helical" evidence="8">
    <location>
        <begin position="156"/>
        <end position="181"/>
    </location>
</feature>
<proteinExistence type="predicted"/>
<dbReference type="PANTHER" id="PTHR24243">
    <property type="entry name" value="G-PROTEIN COUPLED RECEPTOR"/>
    <property type="match status" value="1"/>
</dbReference>
<evidence type="ECO:0000256" key="6">
    <source>
        <dbReference type="ARBA" id="ARBA00023170"/>
    </source>
</evidence>
<dbReference type="PANTHER" id="PTHR24243:SF230">
    <property type="entry name" value="G-PROTEIN COUPLED RECEPTORS FAMILY 1 PROFILE DOMAIN-CONTAINING PROTEIN"/>
    <property type="match status" value="1"/>
</dbReference>
<dbReference type="Proteomes" id="UP000663834">
    <property type="component" value="Unassembled WGS sequence"/>
</dbReference>
<reference evidence="10" key="1">
    <citation type="submission" date="2021-02" db="EMBL/GenBank/DDBJ databases">
        <authorList>
            <person name="Nowell W R."/>
        </authorList>
    </citation>
    <scope>NUCLEOTIDE SEQUENCE</scope>
</reference>
<dbReference type="GO" id="GO:0005886">
    <property type="term" value="C:plasma membrane"/>
    <property type="evidence" value="ECO:0007669"/>
    <property type="project" value="TreeGrafter"/>
</dbReference>
<feature type="transmembrane region" description="Helical" evidence="8">
    <location>
        <begin position="76"/>
        <end position="100"/>
    </location>
</feature>
<dbReference type="EMBL" id="CAJNOW010013038">
    <property type="protein sequence ID" value="CAF1617057.1"/>
    <property type="molecule type" value="Genomic_DNA"/>
</dbReference>
<feature type="domain" description="G-protein coupled receptors family 1 profile" evidence="9">
    <location>
        <begin position="47"/>
        <end position="315"/>
    </location>
</feature>
<feature type="transmembrane region" description="Helical" evidence="8">
    <location>
        <begin position="112"/>
        <end position="136"/>
    </location>
</feature>
<dbReference type="EMBL" id="CAJOBH010077727">
    <property type="protein sequence ID" value="CAF4502577.1"/>
    <property type="molecule type" value="Genomic_DNA"/>
</dbReference>
<comment type="subcellular location">
    <subcellularLocation>
        <location evidence="1">Membrane</location>
        <topology evidence="1">Multi-pass membrane protein</topology>
    </subcellularLocation>
</comment>
<evidence type="ECO:0000313" key="10">
    <source>
        <dbReference type="EMBL" id="CAF1108191.1"/>
    </source>
</evidence>
<dbReference type="OrthoDB" id="9990906at2759"/>
<dbReference type="InterPro" id="IPR000276">
    <property type="entry name" value="GPCR_Rhodpsn"/>
</dbReference>
<keyword evidence="2 8" id="KW-0812">Transmembrane</keyword>
<evidence type="ECO:0000313" key="11">
    <source>
        <dbReference type="EMBL" id="CAF1617057.1"/>
    </source>
</evidence>
<evidence type="ECO:0000313" key="13">
    <source>
        <dbReference type="EMBL" id="CAF4502577.1"/>
    </source>
</evidence>
<evidence type="ECO:0000256" key="5">
    <source>
        <dbReference type="ARBA" id="ARBA00023136"/>
    </source>
</evidence>
<dbReference type="InterPro" id="IPR017452">
    <property type="entry name" value="GPCR_Rhodpsn_7TM"/>
</dbReference>
<feature type="transmembrane region" description="Helical" evidence="8">
    <location>
        <begin position="258"/>
        <end position="279"/>
    </location>
</feature>
<evidence type="ECO:0000259" key="9">
    <source>
        <dbReference type="PROSITE" id="PS50262"/>
    </source>
</evidence>
<sequence>MIDAENITSTSLNSSLDTAELPSPITLLDFFFRHIYWLLLVLIGCIGNGFAIIVFGQRALRTTIASMGSNMSVYPFLFYMAISDTIYLFVLFCLWVSNYINLLHRPVVCQLTLYLTYVCNFISAYYTVSFTAQRLFAVVKPFRVSHVLSWYRSRCLALFIIFIACLIYSYLPFLIGIVNGQCFSLKHLRWINELMDIVDCFVVFLIPYISIIVMNTIILISLRRMKQSPHEFLFRNHSQLNKIREITRRNASRKMTKLLLAVSTSYLIICAPYASIHTWRLLYGHKIVETKLILLLEKYFHSIYQISFAINFYIYILFDSKFRREWKRLFMKLKINICHCFRHSSFYDNEDSLNPNHSSNCEQFQLMDRNSPCTILTTSGFAFGFKYK</sequence>
<feature type="transmembrane region" description="Helical" evidence="8">
    <location>
        <begin position="201"/>
        <end position="222"/>
    </location>
</feature>
<dbReference type="PROSITE" id="PS50262">
    <property type="entry name" value="G_PROTEIN_RECEP_F1_2"/>
    <property type="match status" value="1"/>
</dbReference>
<evidence type="ECO:0000313" key="14">
    <source>
        <dbReference type="Proteomes" id="UP000663855"/>
    </source>
</evidence>
<evidence type="ECO:0000256" key="2">
    <source>
        <dbReference type="ARBA" id="ARBA00022692"/>
    </source>
</evidence>
<dbReference type="AlphaFoldDB" id="A0A814PMN7"/>
<evidence type="ECO:0000256" key="3">
    <source>
        <dbReference type="ARBA" id="ARBA00022989"/>
    </source>
</evidence>
<comment type="caution">
    <text evidence="10">The sequence shown here is derived from an EMBL/GenBank/DDBJ whole genome shotgun (WGS) entry which is preliminary data.</text>
</comment>
<feature type="transmembrane region" description="Helical" evidence="8">
    <location>
        <begin position="35"/>
        <end position="55"/>
    </location>
</feature>
<evidence type="ECO:0000313" key="12">
    <source>
        <dbReference type="EMBL" id="CAF2078014.1"/>
    </source>
</evidence>
<keyword evidence="6" id="KW-0675">Receptor</keyword>
<keyword evidence="7" id="KW-0807">Transducer</keyword>
<gene>
    <name evidence="13" type="ORF">BYL167_LOCUS36081</name>
    <name evidence="10" type="ORF">CJN711_LOCUS7500</name>
    <name evidence="11" type="ORF">KQP761_LOCUS24154</name>
    <name evidence="12" type="ORF">MBJ925_LOCUS17995</name>
</gene>
<keyword evidence="5 8" id="KW-0472">Membrane</keyword>
<organism evidence="10 14">
    <name type="scientific">Rotaria magnacalcarata</name>
    <dbReference type="NCBI Taxonomy" id="392030"/>
    <lineage>
        <taxon>Eukaryota</taxon>
        <taxon>Metazoa</taxon>
        <taxon>Spiralia</taxon>
        <taxon>Gnathifera</taxon>
        <taxon>Rotifera</taxon>
        <taxon>Eurotatoria</taxon>
        <taxon>Bdelloidea</taxon>
        <taxon>Philodinida</taxon>
        <taxon>Philodinidae</taxon>
        <taxon>Rotaria</taxon>
    </lineage>
</organism>
<dbReference type="EMBL" id="CAJNOV010002558">
    <property type="protein sequence ID" value="CAF1108191.1"/>
    <property type="molecule type" value="Genomic_DNA"/>
</dbReference>
<dbReference type="Proteomes" id="UP000663824">
    <property type="component" value="Unassembled WGS sequence"/>
</dbReference>
<dbReference type="Gene3D" id="1.20.1070.10">
    <property type="entry name" value="Rhodopsin 7-helix transmembrane proteins"/>
    <property type="match status" value="1"/>
</dbReference>
<dbReference type="SUPFAM" id="SSF81321">
    <property type="entry name" value="Family A G protein-coupled receptor-like"/>
    <property type="match status" value="1"/>
</dbReference>
<accession>A0A814PMN7</accession>
<dbReference type="GO" id="GO:0004930">
    <property type="term" value="F:G protein-coupled receptor activity"/>
    <property type="evidence" value="ECO:0007669"/>
    <property type="project" value="UniProtKB-KW"/>
</dbReference>
<dbReference type="Proteomes" id="UP000663855">
    <property type="component" value="Unassembled WGS sequence"/>
</dbReference>
<dbReference type="Pfam" id="PF00001">
    <property type="entry name" value="7tm_1"/>
    <property type="match status" value="1"/>
</dbReference>
<protein>
    <recommendedName>
        <fullName evidence="9">G-protein coupled receptors family 1 profile domain-containing protein</fullName>
    </recommendedName>
</protein>
<evidence type="ECO:0000256" key="4">
    <source>
        <dbReference type="ARBA" id="ARBA00023040"/>
    </source>
</evidence>